<sequence length="246" mass="27204">GNKPSVCRDFAVLGYCEKGIDCEEAHIRECPDFATNGVCKNPKCKLPHVIRANRKRDVGNSANSTTGPPKATTTRNIPNKPAENEEAPTQLSSTDPPQLPLNGVNYTFEGGDEFIPLTFVESDDEEEEGEEDDKDEDESDDNSEEEEKPVDAESPDEPGTNPGIKNIWTWRNKRPEARHDGGNLCLCDFSQTTNGTERGHTSEMLQLLKGLDVERYGPRKYILSAGDRLSAKKAAEFESKQSFPSV</sequence>
<feature type="non-terminal residue" evidence="1">
    <location>
        <position position="246"/>
    </location>
</feature>
<accession>A0ACA9PRD2</accession>
<proteinExistence type="predicted"/>
<gene>
    <name evidence="1" type="ORF">ACOLOM_LOCUS11139</name>
</gene>
<evidence type="ECO:0000313" key="1">
    <source>
        <dbReference type="EMBL" id="CAG8721023.1"/>
    </source>
</evidence>
<evidence type="ECO:0000313" key="2">
    <source>
        <dbReference type="Proteomes" id="UP000789525"/>
    </source>
</evidence>
<reference evidence="1" key="1">
    <citation type="submission" date="2021-06" db="EMBL/GenBank/DDBJ databases">
        <authorList>
            <person name="Kallberg Y."/>
            <person name="Tangrot J."/>
            <person name="Rosling A."/>
        </authorList>
    </citation>
    <scope>NUCLEOTIDE SEQUENCE</scope>
    <source>
        <strain evidence="1">CL356</strain>
    </source>
</reference>
<dbReference type="EMBL" id="CAJVPT010038763">
    <property type="protein sequence ID" value="CAG8721023.1"/>
    <property type="molecule type" value="Genomic_DNA"/>
</dbReference>
<name>A0ACA9PRD2_9GLOM</name>
<protein>
    <submittedName>
        <fullName evidence="1">17398_t:CDS:1</fullName>
    </submittedName>
</protein>
<keyword evidence="2" id="KW-1185">Reference proteome</keyword>
<organism evidence="1 2">
    <name type="scientific">Acaulospora colombiana</name>
    <dbReference type="NCBI Taxonomy" id="27376"/>
    <lineage>
        <taxon>Eukaryota</taxon>
        <taxon>Fungi</taxon>
        <taxon>Fungi incertae sedis</taxon>
        <taxon>Mucoromycota</taxon>
        <taxon>Glomeromycotina</taxon>
        <taxon>Glomeromycetes</taxon>
        <taxon>Diversisporales</taxon>
        <taxon>Acaulosporaceae</taxon>
        <taxon>Acaulospora</taxon>
    </lineage>
</organism>
<feature type="non-terminal residue" evidence="1">
    <location>
        <position position="1"/>
    </location>
</feature>
<dbReference type="Proteomes" id="UP000789525">
    <property type="component" value="Unassembled WGS sequence"/>
</dbReference>
<comment type="caution">
    <text evidence="1">The sequence shown here is derived from an EMBL/GenBank/DDBJ whole genome shotgun (WGS) entry which is preliminary data.</text>
</comment>